<evidence type="ECO:0000256" key="9">
    <source>
        <dbReference type="ARBA" id="ARBA00023204"/>
    </source>
</evidence>
<evidence type="ECO:0000259" key="14">
    <source>
        <dbReference type="Pfam" id="PF05181"/>
    </source>
</evidence>
<dbReference type="InterPro" id="IPR022656">
    <property type="entry name" value="XPA_C"/>
</dbReference>
<dbReference type="InterPro" id="IPR001680">
    <property type="entry name" value="WD40_rpt"/>
</dbReference>
<dbReference type="InterPro" id="IPR013258">
    <property type="entry name" value="Striatin_N"/>
</dbReference>
<comment type="caution">
    <text evidence="16">The sequence shown here is derived from an EMBL/GenBank/DDBJ whole genome shotgun (WGS) entry which is preliminary data.</text>
</comment>
<feature type="compositionally biased region" description="Basic and acidic residues" evidence="13">
    <location>
        <begin position="756"/>
        <end position="766"/>
    </location>
</feature>
<dbReference type="InterPro" id="IPR051488">
    <property type="entry name" value="WD_repeat_striatin"/>
</dbReference>
<evidence type="ECO:0000256" key="8">
    <source>
        <dbReference type="ARBA" id="ARBA00023125"/>
    </source>
</evidence>
<dbReference type="Gene3D" id="1.20.5.300">
    <property type="match status" value="1"/>
</dbReference>
<dbReference type="PANTHER" id="PTHR15653:SF0">
    <property type="entry name" value="CONNECTOR OF KINASE TO AP-1, ISOFORM E"/>
    <property type="match status" value="1"/>
</dbReference>
<dbReference type="SUPFAM" id="SSF50978">
    <property type="entry name" value="WD40 repeat-like"/>
    <property type="match status" value="1"/>
</dbReference>
<dbReference type="Gene3D" id="3.90.530.10">
    <property type="entry name" value="XPA C-terminal domain"/>
    <property type="match status" value="1"/>
</dbReference>
<dbReference type="InterPro" id="IPR015943">
    <property type="entry name" value="WD40/YVTN_repeat-like_dom_sf"/>
</dbReference>
<dbReference type="SMART" id="SM00320">
    <property type="entry name" value="WD40"/>
    <property type="match status" value="6"/>
</dbReference>
<evidence type="ECO:0000256" key="1">
    <source>
        <dbReference type="ARBA" id="ARBA00004123"/>
    </source>
</evidence>
<gene>
    <name evidence="16" type="ORF">A7C99_2197</name>
</gene>
<sequence>MEPSQPTTPSKTAGTPDPKPLTPEQIQRIELNRLKAKALREQREAEARNRGTGGSIVAGRKRPISSVLSPSKTPANLRDGRNNPSTTGERPLDTIRPVRAFAKYVEYDFSKMTDTKGGFLTAEDDPHNKALYSKDHDGKPAHMTQRDWERYQQLQAARKDPHGPFAPGATVQDSGKQKKCRECGTVDIDWKWDEVFKCSICSVCKEKFPEKYSLLTKTEAKEDYLLTDPELKDEELLPHLERPNPHKSTWNNMMLFLRFQVEEYAFSAKKWGSPEGLDAEFERREADKKKRKEAQFRTKLKELKKRTQFEAHRRNREGGGGSFGDTLGGRQRHVHQWGRPVDNAETGMSVKTCVDCGMEVEEISVRPGILMAWQPQSAMAGNGGMGGGSMDVSNGGGQPQGTEYTLQGVMRFLQTEWHRHERDRNAWEIERAEMKSRIGRLEGDARTSKRMHESLGKHVRILEVALKKEREKSSKLAAGEKIEPSVDPKEVAKKSLKALEKKQPKPSSGLDNYADDEESNSPDAQHENERDKSRLYLGKCTQEVAYHVIPGSHPPPEINEQDLLNHDYQQHHMQRQPLDSGYIQEHQRQQQQSVPQQKQQLVPAQPQLNHVSMVREPEGSQMMMPTYNENGAQGSAQREFLDRRPQEPQRANETTQEERNSNYEFPPKTEEPSQTESKSPEAFSGKEDFGKPPTTNDIIVDEADGWNFDEAPSTEPTPAPVTRRPDTDAFPSANFIPPKSPTRGRGSRRKSSGGRRRSDGNPDVRELSGSAGPKADTTNFKVRFALRGHLDVVRSVIFTGGGSPSEPEICTCGDDGTVKRWIIPATYGVFGSNVAAPGSDLDVTSYFTHRGHNGSVATLAACPPSQNFSSGGRATGDGWVFSGGQDGCVKVWERGRVDPKATLDGHKDAVWTVCVLPGTSKSVFGDQCNANGGPDRVLLASGAADGRILIWAISAPPQLSSPQTSSRRSAGGSRRANSISSGSNFPTSPQPSTASSTAFNYTLVHQIVRNDIAPTCISPLSLAGVNFVVSYADASILVYDTRTGEEIVGMASLETYDGTRATGVNAVVASTIGFDGTASLDPNRAISEEESVVHGATGTSGGVEGVVISGYEDRYIRFFDANSGQCTYTMLAHPAAISSLSRSPDGRELVSAGHDASLRFWSLEKRSCTQEITSHRLMRGEGVCSVVWSQDGRWVASGGGDGVVKVFSR</sequence>
<evidence type="ECO:0000256" key="2">
    <source>
        <dbReference type="ARBA" id="ARBA00005548"/>
    </source>
</evidence>
<dbReference type="PROSITE" id="PS50294">
    <property type="entry name" value="WD_REPEATS_REGION"/>
    <property type="match status" value="1"/>
</dbReference>
<dbReference type="FunFam" id="3.90.530.10:FF:000003">
    <property type="entry name" value="Dna repair rad14 protein"/>
    <property type="match status" value="1"/>
</dbReference>
<evidence type="ECO:0000259" key="15">
    <source>
        <dbReference type="Pfam" id="PF08232"/>
    </source>
</evidence>
<dbReference type="Gene3D" id="2.130.10.10">
    <property type="entry name" value="YVTN repeat-like/Quinoprotein amine dehydrogenase"/>
    <property type="match status" value="2"/>
</dbReference>
<dbReference type="PANTHER" id="PTHR15653">
    <property type="entry name" value="STRIATIN"/>
    <property type="match status" value="1"/>
</dbReference>
<feature type="region of interest" description="Disordered" evidence="13">
    <location>
        <begin position="548"/>
        <end position="776"/>
    </location>
</feature>
<protein>
    <recommendedName>
        <fullName evidence="11">DNA repair protein RAD14</fullName>
    </recommendedName>
</protein>
<proteinExistence type="inferred from homology"/>
<feature type="domain" description="Striatin N-terminal" evidence="15">
    <location>
        <begin position="405"/>
        <end position="550"/>
    </location>
</feature>
<evidence type="ECO:0000256" key="3">
    <source>
        <dbReference type="ARBA" id="ARBA00022723"/>
    </source>
</evidence>
<feature type="compositionally biased region" description="Polar residues" evidence="13">
    <location>
        <begin position="1"/>
        <end position="13"/>
    </location>
</feature>
<dbReference type="InterPro" id="IPR037129">
    <property type="entry name" value="XPA_sf"/>
</dbReference>
<dbReference type="AlphaFoldDB" id="A0A178F5C9"/>
<feature type="compositionally biased region" description="Basic and acidic residues" evidence="13">
    <location>
        <begin position="30"/>
        <end position="49"/>
    </location>
</feature>
<keyword evidence="6" id="KW-0862">Zinc</keyword>
<feature type="domain" description="XPA C-terminal" evidence="14">
    <location>
        <begin position="211"/>
        <end position="261"/>
    </location>
</feature>
<dbReference type="InterPro" id="IPR009061">
    <property type="entry name" value="DNA-bd_dom_put_sf"/>
</dbReference>
<keyword evidence="9" id="KW-0234">DNA repair</keyword>
<keyword evidence="12" id="KW-0853">WD repeat</keyword>
<evidence type="ECO:0000313" key="17">
    <source>
        <dbReference type="Proteomes" id="UP000243015"/>
    </source>
</evidence>
<comment type="similarity">
    <text evidence="2">Belongs to the XPA family.</text>
</comment>
<dbReference type="Pfam" id="PF08232">
    <property type="entry name" value="Striatin"/>
    <property type="match status" value="1"/>
</dbReference>
<dbReference type="EMBL" id="LHPM01000012">
    <property type="protein sequence ID" value="OAL66803.1"/>
    <property type="molecule type" value="Genomic_DNA"/>
</dbReference>
<evidence type="ECO:0000256" key="4">
    <source>
        <dbReference type="ARBA" id="ARBA00022763"/>
    </source>
</evidence>
<evidence type="ECO:0000256" key="13">
    <source>
        <dbReference type="SAM" id="MobiDB-lite"/>
    </source>
</evidence>
<keyword evidence="5" id="KW-0863">Zinc-finger</keyword>
<evidence type="ECO:0000256" key="7">
    <source>
        <dbReference type="ARBA" id="ARBA00023054"/>
    </source>
</evidence>
<evidence type="ECO:0000256" key="5">
    <source>
        <dbReference type="ARBA" id="ARBA00022771"/>
    </source>
</evidence>
<dbReference type="SUPFAM" id="SSF46955">
    <property type="entry name" value="Putative DNA-binding domain"/>
    <property type="match status" value="1"/>
</dbReference>
<keyword evidence="7" id="KW-0175">Coiled coil</keyword>
<evidence type="ECO:0000256" key="6">
    <source>
        <dbReference type="ARBA" id="ARBA00022833"/>
    </source>
</evidence>
<feature type="compositionally biased region" description="Polar residues" evidence="13">
    <location>
        <begin position="627"/>
        <end position="636"/>
    </location>
</feature>
<dbReference type="CDD" id="cd21077">
    <property type="entry name" value="DBD_Rad14"/>
    <property type="match status" value="1"/>
</dbReference>
<feature type="compositionally biased region" description="Basic and acidic residues" evidence="13">
    <location>
        <begin position="469"/>
        <end position="503"/>
    </location>
</feature>
<name>A0A178F5C9_TRIRU</name>
<feature type="compositionally biased region" description="Basic and acidic residues" evidence="13">
    <location>
        <begin position="656"/>
        <end position="671"/>
    </location>
</feature>
<feature type="compositionally biased region" description="Basic residues" evidence="13">
    <location>
        <begin position="745"/>
        <end position="755"/>
    </location>
</feature>
<feature type="region of interest" description="Disordered" evidence="13">
    <location>
        <begin position="469"/>
        <end position="532"/>
    </location>
</feature>
<evidence type="ECO:0000313" key="16">
    <source>
        <dbReference type="EMBL" id="OAL66803.1"/>
    </source>
</evidence>
<feature type="repeat" description="WD" evidence="12">
    <location>
        <begin position="1130"/>
        <end position="1171"/>
    </location>
</feature>
<dbReference type="GO" id="GO:0006289">
    <property type="term" value="P:nucleotide-excision repair"/>
    <property type="evidence" value="ECO:0007669"/>
    <property type="project" value="InterPro"/>
</dbReference>
<dbReference type="NCBIfam" id="TIGR00598">
    <property type="entry name" value="rad14"/>
    <property type="match status" value="1"/>
</dbReference>
<dbReference type="GO" id="GO:0008270">
    <property type="term" value="F:zinc ion binding"/>
    <property type="evidence" value="ECO:0007669"/>
    <property type="project" value="UniProtKB-KW"/>
</dbReference>
<accession>A0A178F5C9</accession>
<dbReference type="GO" id="GO:0005634">
    <property type="term" value="C:nucleus"/>
    <property type="evidence" value="ECO:0007669"/>
    <property type="project" value="UniProtKB-SubCell"/>
</dbReference>
<dbReference type="VEuPathDB" id="FungiDB:TERG_04434"/>
<evidence type="ECO:0000256" key="12">
    <source>
        <dbReference type="PROSITE-ProRule" id="PRU00221"/>
    </source>
</evidence>
<comment type="subcellular location">
    <subcellularLocation>
        <location evidence="1">Nucleus</location>
    </subcellularLocation>
</comment>
<dbReference type="Pfam" id="PF05181">
    <property type="entry name" value="XPA_C"/>
    <property type="match status" value="1"/>
</dbReference>
<dbReference type="PROSITE" id="PS50082">
    <property type="entry name" value="WD_REPEATS_2"/>
    <property type="match status" value="1"/>
</dbReference>
<dbReference type="InterPro" id="IPR022658">
    <property type="entry name" value="XPA_CS"/>
</dbReference>
<dbReference type="InterPro" id="IPR036322">
    <property type="entry name" value="WD40_repeat_dom_sf"/>
</dbReference>
<feature type="region of interest" description="Disordered" evidence="13">
    <location>
        <begin position="1"/>
        <end position="92"/>
    </location>
</feature>
<dbReference type="Pfam" id="PF00400">
    <property type="entry name" value="WD40"/>
    <property type="match status" value="5"/>
</dbReference>
<organism evidence="16 17">
    <name type="scientific">Trichophyton rubrum</name>
    <name type="common">Athlete's foot fungus</name>
    <name type="synonym">Epidermophyton rubrum</name>
    <dbReference type="NCBI Taxonomy" id="5551"/>
    <lineage>
        <taxon>Eukaryota</taxon>
        <taxon>Fungi</taxon>
        <taxon>Dikarya</taxon>
        <taxon>Ascomycota</taxon>
        <taxon>Pezizomycotina</taxon>
        <taxon>Eurotiomycetes</taxon>
        <taxon>Eurotiomycetidae</taxon>
        <taxon>Onygenales</taxon>
        <taxon>Arthrodermataceae</taxon>
        <taxon>Trichophyton</taxon>
    </lineage>
</organism>
<keyword evidence="4" id="KW-0227">DNA damage</keyword>
<feature type="compositionally biased region" description="Low complexity" evidence="13">
    <location>
        <begin position="965"/>
        <end position="992"/>
    </location>
</feature>
<feature type="compositionally biased region" description="Gly residues" evidence="13">
    <location>
        <begin position="318"/>
        <end position="327"/>
    </location>
</feature>
<feature type="compositionally biased region" description="Low complexity" evidence="13">
    <location>
        <begin position="589"/>
        <end position="608"/>
    </location>
</feature>
<dbReference type="Proteomes" id="UP000243015">
    <property type="component" value="Unassembled WGS sequence"/>
</dbReference>
<dbReference type="GO" id="GO:0003684">
    <property type="term" value="F:damaged DNA binding"/>
    <property type="evidence" value="ECO:0007669"/>
    <property type="project" value="InterPro"/>
</dbReference>
<keyword evidence="3" id="KW-0479">Metal-binding</keyword>
<dbReference type="VEuPathDB" id="FungiDB:TERG_04435"/>
<evidence type="ECO:0000256" key="11">
    <source>
        <dbReference type="ARBA" id="ARBA00072989"/>
    </source>
</evidence>
<evidence type="ECO:0000256" key="10">
    <source>
        <dbReference type="ARBA" id="ARBA00023242"/>
    </source>
</evidence>
<reference evidence="16 17" key="1">
    <citation type="submission" date="2016-05" db="EMBL/GenBank/DDBJ databases">
        <title>Genome sequencing of Trichophyton rubrum CMCC(F)T1i isolated from hair.</title>
        <authorList>
            <person name="Zhan P."/>
            <person name="Tao Y."/>
            <person name="Liu W."/>
        </authorList>
    </citation>
    <scope>NUCLEOTIDE SEQUENCE [LARGE SCALE GENOMIC DNA]</scope>
    <source>
        <strain evidence="17">CMCC(F)T1i</strain>
    </source>
</reference>
<dbReference type="InterPro" id="IPR000465">
    <property type="entry name" value="XPA/RAD14"/>
</dbReference>
<feature type="region of interest" description="Disordered" evidence="13">
    <location>
        <begin position="957"/>
        <end position="992"/>
    </location>
</feature>
<keyword evidence="10" id="KW-0539">Nucleus</keyword>
<feature type="region of interest" description="Disordered" evidence="13">
    <location>
        <begin position="309"/>
        <end position="332"/>
    </location>
</feature>
<dbReference type="CDD" id="cd00200">
    <property type="entry name" value="WD40"/>
    <property type="match status" value="1"/>
</dbReference>
<dbReference type="PROSITE" id="PS00753">
    <property type="entry name" value="XPA_2"/>
    <property type="match status" value="1"/>
</dbReference>
<keyword evidence="8" id="KW-0238">DNA-binding</keyword>